<comment type="caution">
    <text evidence="2">The sequence shown here is derived from an EMBL/GenBank/DDBJ whole genome shotgun (WGS) entry which is preliminary data.</text>
</comment>
<feature type="compositionally biased region" description="Acidic residues" evidence="1">
    <location>
        <begin position="103"/>
        <end position="113"/>
    </location>
</feature>
<protein>
    <submittedName>
        <fullName evidence="2">Uncharacterized protein</fullName>
    </submittedName>
</protein>
<proteinExistence type="predicted"/>
<reference evidence="2" key="1">
    <citation type="submission" date="2022-07" db="EMBL/GenBank/DDBJ databases">
        <authorList>
            <person name="Trinca V."/>
            <person name="Uliana J.V.C."/>
            <person name="Torres T.T."/>
            <person name="Ward R.J."/>
            <person name="Monesi N."/>
        </authorList>
    </citation>
    <scope>NUCLEOTIDE SEQUENCE</scope>
    <source>
        <strain evidence="2">HSMRA1968</strain>
        <tissue evidence="2">Whole embryos</tissue>
    </source>
</reference>
<evidence type="ECO:0000313" key="3">
    <source>
        <dbReference type="Proteomes" id="UP001151699"/>
    </source>
</evidence>
<feature type="region of interest" description="Disordered" evidence="1">
    <location>
        <begin position="77"/>
        <end position="113"/>
    </location>
</feature>
<accession>A0A9Q0MWE2</accession>
<dbReference type="EMBL" id="WJQU01000003">
    <property type="protein sequence ID" value="KAJ6639236.1"/>
    <property type="molecule type" value="Genomic_DNA"/>
</dbReference>
<keyword evidence="3" id="KW-1185">Reference proteome</keyword>
<evidence type="ECO:0000313" key="2">
    <source>
        <dbReference type="EMBL" id="KAJ6639236.1"/>
    </source>
</evidence>
<dbReference type="OrthoDB" id="10563270at2759"/>
<evidence type="ECO:0000256" key="1">
    <source>
        <dbReference type="SAM" id="MobiDB-lite"/>
    </source>
</evidence>
<dbReference type="Proteomes" id="UP001151699">
    <property type="component" value="Chromosome X"/>
</dbReference>
<sequence length="113" mass="12800">MKEDAARVKSELKIIATKMPLVCNGYNYLNENRGDVLKRRSDQLVQTTPTNEFLDQNAEFQSLVNDCEEKLKAVKNEEALEQNGSSNVPRGTTEGPYKTNNELECEFDDALNK</sequence>
<gene>
    <name evidence="2" type="ORF">Bhyg_11978</name>
</gene>
<organism evidence="2 3">
    <name type="scientific">Pseudolycoriella hygida</name>
    <dbReference type="NCBI Taxonomy" id="35572"/>
    <lineage>
        <taxon>Eukaryota</taxon>
        <taxon>Metazoa</taxon>
        <taxon>Ecdysozoa</taxon>
        <taxon>Arthropoda</taxon>
        <taxon>Hexapoda</taxon>
        <taxon>Insecta</taxon>
        <taxon>Pterygota</taxon>
        <taxon>Neoptera</taxon>
        <taxon>Endopterygota</taxon>
        <taxon>Diptera</taxon>
        <taxon>Nematocera</taxon>
        <taxon>Sciaroidea</taxon>
        <taxon>Sciaridae</taxon>
        <taxon>Pseudolycoriella</taxon>
    </lineage>
</organism>
<dbReference type="AlphaFoldDB" id="A0A9Q0MWE2"/>
<name>A0A9Q0MWE2_9DIPT</name>